<dbReference type="EMBL" id="CP040058">
    <property type="protein sequence ID" value="QCP34471.1"/>
    <property type="molecule type" value="Genomic_DNA"/>
</dbReference>
<name>A0A4P8ICQ6_9FIRM</name>
<evidence type="ECO:0000256" key="5">
    <source>
        <dbReference type="SAM" id="Phobius"/>
    </source>
</evidence>
<dbReference type="InterPro" id="IPR004710">
    <property type="entry name" value="Bilac:Na_transpt"/>
</dbReference>
<dbReference type="InterPro" id="IPR002657">
    <property type="entry name" value="BilAc:Na_symport/Acr3"/>
</dbReference>
<dbReference type="GO" id="GO:0016020">
    <property type="term" value="C:membrane"/>
    <property type="evidence" value="ECO:0007669"/>
    <property type="project" value="UniProtKB-SubCell"/>
</dbReference>
<dbReference type="Gene3D" id="1.20.1530.20">
    <property type="match status" value="1"/>
</dbReference>
<organism evidence="6 7">
    <name type="scientific">Anaerostipes rhamnosivorans</name>
    <dbReference type="NCBI Taxonomy" id="1229621"/>
    <lineage>
        <taxon>Bacteria</taxon>
        <taxon>Bacillati</taxon>
        <taxon>Bacillota</taxon>
        <taxon>Clostridia</taxon>
        <taxon>Lachnospirales</taxon>
        <taxon>Lachnospiraceae</taxon>
        <taxon>Anaerostipes</taxon>
    </lineage>
</organism>
<sequence length="329" mass="34768">MKTLQKISRVLSSKTSVFVILVAIAAFFVPDIFSWVQGNNQSLVLGVIMFTMGLTLTTEDFKVLAKRPLDIFIGAAAQYLIMPFLAYGISTILRLPNEIAIGLILVGCCPGGVSSNIMSYLCHGDVPFSVGMTTASTLLSPIMTPMMVLFLAGARIEVNAASMFMSIVKSVLLPVLLGFILNTLFGKKKAFKEAQLVMPGISVIGLALIVGGVIALQGANFFKSGAVIFVAVLLHNGLGYALGYAVGKLTGMNTAKKRTISIEVGMQNAGLATNLATAHFAAAPQAAMASAVSCVWHSISGTILAGIYLQRDQKQEEKIEQKAAAEAES</sequence>
<evidence type="ECO:0000256" key="2">
    <source>
        <dbReference type="ARBA" id="ARBA00022692"/>
    </source>
</evidence>
<dbReference type="KEGG" id="arf:AR1Y2_1017"/>
<feature type="transmembrane region" description="Helical" evidence="5">
    <location>
        <begin position="160"/>
        <end position="184"/>
    </location>
</feature>
<dbReference type="PANTHER" id="PTHR10361">
    <property type="entry name" value="SODIUM-BILE ACID COTRANSPORTER"/>
    <property type="match status" value="1"/>
</dbReference>
<keyword evidence="2 5" id="KW-0812">Transmembrane</keyword>
<feature type="transmembrane region" description="Helical" evidence="5">
    <location>
        <begin position="99"/>
        <end position="122"/>
    </location>
</feature>
<dbReference type="Proteomes" id="UP000298653">
    <property type="component" value="Chromosome"/>
</dbReference>
<dbReference type="AlphaFoldDB" id="A0A4P8ICQ6"/>
<reference evidence="6 7" key="1">
    <citation type="submission" date="2019-05" db="EMBL/GenBank/DDBJ databases">
        <title>Complete genome sequencing of Anaerostipes rhamnosivorans.</title>
        <authorList>
            <person name="Bui T.P.N."/>
            <person name="de Vos W.M."/>
        </authorList>
    </citation>
    <scope>NUCLEOTIDE SEQUENCE [LARGE SCALE GENOMIC DNA]</scope>
    <source>
        <strain evidence="6 7">1y2</strain>
    </source>
</reference>
<feature type="transmembrane region" description="Helical" evidence="5">
    <location>
        <begin position="134"/>
        <end position="154"/>
    </location>
</feature>
<evidence type="ECO:0000313" key="6">
    <source>
        <dbReference type="EMBL" id="QCP34471.1"/>
    </source>
</evidence>
<dbReference type="RefSeq" id="WP_137328003.1">
    <property type="nucleotide sequence ID" value="NZ_CP040058.1"/>
</dbReference>
<evidence type="ECO:0000256" key="4">
    <source>
        <dbReference type="ARBA" id="ARBA00023136"/>
    </source>
</evidence>
<evidence type="ECO:0000313" key="7">
    <source>
        <dbReference type="Proteomes" id="UP000298653"/>
    </source>
</evidence>
<dbReference type="PANTHER" id="PTHR10361:SF28">
    <property type="entry name" value="P3 PROTEIN-RELATED"/>
    <property type="match status" value="1"/>
</dbReference>
<keyword evidence="7" id="KW-1185">Reference proteome</keyword>
<gene>
    <name evidence="6" type="ORF">AR1Y2_1017</name>
</gene>
<accession>A0A4P8ICQ6</accession>
<keyword evidence="4 5" id="KW-0472">Membrane</keyword>
<evidence type="ECO:0000256" key="3">
    <source>
        <dbReference type="ARBA" id="ARBA00022989"/>
    </source>
</evidence>
<keyword evidence="3 5" id="KW-1133">Transmembrane helix</keyword>
<dbReference type="Pfam" id="PF01758">
    <property type="entry name" value="SBF"/>
    <property type="match status" value="1"/>
</dbReference>
<feature type="transmembrane region" description="Helical" evidence="5">
    <location>
        <begin position="196"/>
        <end position="219"/>
    </location>
</feature>
<evidence type="ECO:0000256" key="1">
    <source>
        <dbReference type="ARBA" id="ARBA00004141"/>
    </source>
</evidence>
<feature type="transmembrane region" description="Helical" evidence="5">
    <location>
        <begin position="225"/>
        <end position="247"/>
    </location>
</feature>
<dbReference type="OrthoDB" id="9806785at2"/>
<comment type="subcellular location">
    <subcellularLocation>
        <location evidence="1">Membrane</location>
        <topology evidence="1">Multi-pass membrane protein</topology>
    </subcellularLocation>
</comment>
<proteinExistence type="predicted"/>
<protein>
    <submittedName>
        <fullName evidence="6">Sodium-dependent transporter</fullName>
    </submittedName>
</protein>
<feature type="transmembrane region" description="Helical" evidence="5">
    <location>
        <begin position="71"/>
        <end position="93"/>
    </location>
</feature>
<dbReference type="InterPro" id="IPR038770">
    <property type="entry name" value="Na+/solute_symporter_sf"/>
</dbReference>
<feature type="transmembrane region" description="Helical" evidence="5">
    <location>
        <begin position="16"/>
        <end position="36"/>
    </location>
</feature>